<reference evidence="1 2" key="1">
    <citation type="journal article" date="2018" name="Front. Plant Sci.">
        <title>Red Clover (Trifolium pratense) and Zigzag Clover (T. medium) - A Picture of Genomic Similarities and Differences.</title>
        <authorList>
            <person name="Dluhosova J."/>
            <person name="Istvanek J."/>
            <person name="Nedelnik J."/>
            <person name="Repkova J."/>
        </authorList>
    </citation>
    <scope>NUCLEOTIDE SEQUENCE [LARGE SCALE GENOMIC DNA]</scope>
    <source>
        <strain evidence="2">cv. 10/8</strain>
        <tissue evidence="1">Leaf</tissue>
    </source>
</reference>
<protein>
    <submittedName>
        <fullName evidence="1">Uncharacterized protein</fullName>
    </submittedName>
</protein>
<evidence type="ECO:0000313" key="1">
    <source>
        <dbReference type="EMBL" id="MCI46563.1"/>
    </source>
</evidence>
<dbReference type="Proteomes" id="UP000265520">
    <property type="component" value="Unassembled WGS sequence"/>
</dbReference>
<comment type="caution">
    <text evidence="1">The sequence shown here is derived from an EMBL/GenBank/DDBJ whole genome shotgun (WGS) entry which is preliminary data.</text>
</comment>
<accession>A0A392SC95</accession>
<dbReference type="EMBL" id="LXQA010359308">
    <property type="protein sequence ID" value="MCI46563.1"/>
    <property type="molecule type" value="Genomic_DNA"/>
</dbReference>
<proteinExistence type="predicted"/>
<dbReference type="AlphaFoldDB" id="A0A392SC95"/>
<name>A0A392SC95_9FABA</name>
<sequence>MRMRLAQPALRLAQQEATNPGIAESIAHRAAPIAPRASSRMQPGIF</sequence>
<organism evidence="1 2">
    <name type="scientific">Trifolium medium</name>
    <dbReference type="NCBI Taxonomy" id="97028"/>
    <lineage>
        <taxon>Eukaryota</taxon>
        <taxon>Viridiplantae</taxon>
        <taxon>Streptophyta</taxon>
        <taxon>Embryophyta</taxon>
        <taxon>Tracheophyta</taxon>
        <taxon>Spermatophyta</taxon>
        <taxon>Magnoliopsida</taxon>
        <taxon>eudicotyledons</taxon>
        <taxon>Gunneridae</taxon>
        <taxon>Pentapetalae</taxon>
        <taxon>rosids</taxon>
        <taxon>fabids</taxon>
        <taxon>Fabales</taxon>
        <taxon>Fabaceae</taxon>
        <taxon>Papilionoideae</taxon>
        <taxon>50 kb inversion clade</taxon>
        <taxon>NPAAA clade</taxon>
        <taxon>Hologalegina</taxon>
        <taxon>IRL clade</taxon>
        <taxon>Trifolieae</taxon>
        <taxon>Trifolium</taxon>
    </lineage>
</organism>
<keyword evidence="2" id="KW-1185">Reference proteome</keyword>
<evidence type="ECO:0000313" key="2">
    <source>
        <dbReference type="Proteomes" id="UP000265520"/>
    </source>
</evidence>